<name>A0A3M7RJI5_BRAPC</name>
<accession>A0A3M7RJI5</accession>
<comment type="caution">
    <text evidence="1">The sequence shown here is derived from an EMBL/GenBank/DDBJ whole genome shotgun (WGS) entry which is preliminary data.</text>
</comment>
<protein>
    <submittedName>
        <fullName evidence="1">Uncharacterized protein</fullName>
    </submittedName>
</protein>
<dbReference type="Proteomes" id="UP000276133">
    <property type="component" value="Unassembled WGS sequence"/>
</dbReference>
<organism evidence="1 2">
    <name type="scientific">Brachionus plicatilis</name>
    <name type="common">Marine rotifer</name>
    <name type="synonym">Brachionus muelleri</name>
    <dbReference type="NCBI Taxonomy" id="10195"/>
    <lineage>
        <taxon>Eukaryota</taxon>
        <taxon>Metazoa</taxon>
        <taxon>Spiralia</taxon>
        <taxon>Gnathifera</taxon>
        <taxon>Rotifera</taxon>
        <taxon>Eurotatoria</taxon>
        <taxon>Monogononta</taxon>
        <taxon>Pseudotrocha</taxon>
        <taxon>Ploima</taxon>
        <taxon>Brachionidae</taxon>
        <taxon>Brachionus</taxon>
    </lineage>
</organism>
<keyword evidence="2" id="KW-1185">Reference proteome</keyword>
<evidence type="ECO:0000313" key="1">
    <source>
        <dbReference type="EMBL" id="RNA23726.1"/>
    </source>
</evidence>
<evidence type="ECO:0000313" key="2">
    <source>
        <dbReference type="Proteomes" id="UP000276133"/>
    </source>
</evidence>
<gene>
    <name evidence="1" type="ORF">BpHYR1_050251</name>
</gene>
<dbReference type="AlphaFoldDB" id="A0A3M7RJI5"/>
<sequence length="60" mass="6618">MKFVQVVVVVVVVNYQIVLFLSQKGSVPGLACEWMTQQLDCCANRAVTFKALTLSNRISA</sequence>
<reference evidence="1 2" key="1">
    <citation type="journal article" date="2018" name="Sci. Rep.">
        <title>Genomic signatures of local adaptation to the degree of environmental predictability in rotifers.</title>
        <authorList>
            <person name="Franch-Gras L."/>
            <person name="Hahn C."/>
            <person name="Garcia-Roger E.M."/>
            <person name="Carmona M.J."/>
            <person name="Serra M."/>
            <person name="Gomez A."/>
        </authorList>
    </citation>
    <scope>NUCLEOTIDE SEQUENCE [LARGE SCALE GENOMIC DNA]</scope>
    <source>
        <strain evidence="1">HYR1</strain>
    </source>
</reference>
<proteinExistence type="predicted"/>
<dbReference type="EMBL" id="REGN01003233">
    <property type="protein sequence ID" value="RNA23726.1"/>
    <property type="molecule type" value="Genomic_DNA"/>
</dbReference>